<keyword evidence="5" id="KW-0732">Signal</keyword>
<keyword evidence="4" id="KW-0067">ATP-binding</keyword>
<evidence type="ECO:0000256" key="2">
    <source>
        <dbReference type="ARBA" id="ARBA00022801"/>
    </source>
</evidence>
<name>A0A443SSA4_9ACAR</name>
<feature type="binding site" evidence="4">
    <location>
        <begin position="184"/>
        <end position="188"/>
    </location>
    <ligand>
        <name>ATP</name>
        <dbReference type="ChEBI" id="CHEBI:30616"/>
    </ligand>
</feature>
<dbReference type="Gene3D" id="3.30.420.150">
    <property type="entry name" value="Exopolyphosphatase. Domain 2"/>
    <property type="match status" value="1"/>
</dbReference>
<dbReference type="GO" id="GO:0005524">
    <property type="term" value="F:ATP binding"/>
    <property type="evidence" value="ECO:0007669"/>
    <property type="project" value="UniProtKB-KW"/>
</dbReference>
<sequence length="534" mass="61293">MKYNSLIQAFCFFVILVEVTNLRKHCDVFSKYINVIDAGSTGTRMHIFKYHFESNVIIVEKENFTEIQPGLSAYLNRIEVAATSLIPLLNYSNSIVPFCERSYAQIYVKATAGLRKLKNHTQAEYILNSVRSVLVNYSFPMKNTNSVSLLNSSSEGVNAWLTVNYLTNNLADCNETYAVLDLGGGSTQITFEVDSKTKCLFRTNTLKNKAYSSKAFELFTKSFHDKGLRSARQQILENTNDFKMFDVQNRVTLISHSCVPHNHTFNWNYEGITYVVNNSPVRDCYEAINSFVKRDESANKLSSALNDRTVVAIANYYKVALKSGMLQSSLNELLSLRVKDYLKQAKRICPGSFRNLTSIKAPFNKTMRNHYLSQNNFICVDLTYITILLKKVFGLKMEKEIYVVGKINEFEVSWALGYALQEIASNKYTVDLNSSHPIAIHAILAAINGHDLRKRCPKCERPFHYLYDVDEFSKHDPRLPLYNLRYMTIVDYILYNNICSYKQYVNFHESPDSFKNELLSIMSENSIKDDPIFE</sequence>
<keyword evidence="7" id="KW-1185">Reference proteome</keyword>
<comment type="caution">
    <text evidence="6">The sequence shown here is derived from an EMBL/GenBank/DDBJ whole genome shotgun (WGS) entry which is preliminary data.</text>
</comment>
<dbReference type="STRING" id="299467.A0A443SSA4"/>
<dbReference type="Proteomes" id="UP000288716">
    <property type="component" value="Unassembled WGS sequence"/>
</dbReference>
<dbReference type="PANTHER" id="PTHR11782:SF127">
    <property type="entry name" value="NTPASE, ISOFORM F"/>
    <property type="match status" value="1"/>
</dbReference>
<feature type="chain" id="PRO_5019574504" evidence="5">
    <location>
        <begin position="23"/>
        <end position="534"/>
    </location>
</feature>
<comment type="similarity">
    <text evidence="1">Belongs to the GDA1/CD39 NTPase family.</text>
</comment>
<dbReference type="OrthoDB" id="6372431at2759"/>
<evidence type="ECO:0000313" key="6">
    <source>
        <dbReference type="EMBL" id="RWS30413.1"/>
    </source>
</evidence>
<evidence type="ECO:0000256" key="3">
    <source>
        <dbReference type="PIRSR" id="PIRSR600407-1"/>
    </source>
</evidence>
<keyword evidence="2 6" id="KW-0378">Hydrolase</keyword>
<organism evidence="6 7">
    <name type="scientific">Leptotrombidium deliense</name>
    <dbReference type="NCBI Taxonomy" id="299467"/>
    <lineage>
        <taxon>Eukaryota</taxon>
        <taxon>Metazoa</taxon>
        <taxon>Ecdysozoa</taxon>
        <taxon>Arthropoda</taxon>
        <taxon>Chelicerata</taxon>
        <taxon>Arachnida</taxon>
        <taxon>Acari</taxon>
        <taxon>Acariformes</taxon>
        <taxon>Trombidiformes</taxon>
        <taxon>Prostigmata</taxon>
        <taxon>Anystina</taxon>
        <taxon>Parasitengona</taxon>
        <taxon>Trombiculoidea</taxon>
        <taxon>Trombiculidae</taxon>
        <taxon>Leptotrombidium</taxon>
    </lineage>
</organism>
<proteinExistence type="inferred from homology"/>
<reference evidence="6 7" key="1">
    <citation type="journal article" date="2018" name="Gigascience">
        <title>Genomes of trombidid mites reveal novel predicted allergens and laterally-transferred genes associated with secondary metabolism.</title>
        <authorList>
            <person name="Dong X."/>
            <person name="Chaisiri K."/>
            <person name="Xia D."/>
            <person name="Armstrong S.D."/>
            <person name="Fang Y."/>
            <person name="Donnelly M.J."/>
            <person name="Kadowaki T."/>
            <person name="McGarry J.W."/>
            <person name="Darby A.C."/>
            <person name="Makepeace B.L."/>
        </authorList>
    </citation>
    <scope>NUCLEOTIDE SEQUENCE [LARGE SCALE GENOMIC DNA]</scope>
    <source>
        <strain evidence="6">UoL-UT</strain>
    </source>
</reference>
<evidence type="ECO:0000256" key="1">
    <source>
        <dbReference type="ARBA" id="ARBA00009283"/>
    </source>
</evidence>
<feature type="signal peptide" evidence="5">
    <location>
        <begin position="1"/>
        <end position="22"/>
    </location>
</feature>
<dbReference type="PANTHER" id="PTHR11782">
    <property type="entry name" value="ADENOSINE/GUANOSINE DIPHOSPHATASE"/>
    <property type="match status" value="1"/>
</dbReference>
<accession>A0A443SSA4</accession>
<evidence type="ECO:0000256" key="4">
    <source>
        <dbReference type="PIRSR" id="PIRSR600407-2"/>
    </source>
</evidence>
<keyword evidence="4" id="KW-0547">Nucleotide-binding</keyword>
<dbReference type="InterPro" id="IPR000407">
    <property type="entry name" value="GDA1_CD39_NTPase"/>
</dbReference>
<dbReference type="GO" id="GO:0016787">
    <property type="term" value="F:hydrolase activity"/>
    <property type="evidence" value="ECO:0007669"/>
    <property type="project" value="UniProtKB-KW"/>
</dbReference>
<dbReference type="Pfam" id="PF01150">
    <property type="entry name" value="GDA1_CD39"/>
    <property type="match status" value="1"/>
</dbReference>
<dbReference type="Gene3D" id="3.30.420.40">
    <property type="match status" value="1"/>
</dbReference>
<evidence type="ECO:0000313" key="7">
    <source>
        <dbReference type="Proteomes" id="UP000288716"/>
    </source>
</evidence>
<gene>
    <name evidence="6" type="ORF">B4U80_05031</name>
</gene>
<protein>
    <submittedName>
        <fullName evidence="6">Ectonucleoside triphosphate diphosphohydrolase 5-like protein</fullName>
    </submittedName>
</protein>
<dbReference type="AlphaFoldDB" id="A0A443SSA4"/>
<feature type="active site" description="Proton acceptor" evidence="3">
    <location>
        <position position="155"/>
    </location>
</feature>
<evidence type="ECO:0000256" key="5">
    <source>
        <dbReference type="SAM" id="SignalP"/>
    </source>
</evidence>
<dbReference type="VEuPathDB" id="VectorBase:LDEU001628"/>
<dbReference type="EMBL" id="NCKV01000513">
    <property type="protein sequence ID" value="RWS30413.1"/>
    <property type="molecule type" value="Genomic_DNA"/>
</dbReference>